<feature type="transmembrane region" description="Helical" evidence="13">
    <location>
        <begin position="406"/>
        <end position="434"/>
    </location>
</feature>
<evidence type="ECO:0000256" key="5">
    <source>
        <dbReference type="ARBA" id="ARBA00022692"/>
    </source>
</evidence>
<dbReference type="GO" id="GO:0140571">
    <property type="term" value="F:transmembrane ascorbate ferrireductase activity"/>
    <property type="evidence" value="ECO:0007669"/>
    <property type="project" value="UniProtKB-EC"/>
</dbReference>
<evidence type="ECO:0000256" key="11">
    <source>
        <dbReference type="ARBA" id="ARBA00024225"/>
    </source>
</evidence>
<evidence type="ECO:0000256" key="13">
    <source>
        <dbReference type="SAM" id="Phobius"/>
    </source>
</evidence>
<dbReference type="GO" id="GO:0016020">
    <property type="term" value="C:membrane"/>
    <property type="evidence" value="ECO:0007669"/>
    <property type="project" value="UniProtKB-SubCell"/>
</dbReference>
<keyword evidence="6" id="KW-0479">Metal-binding</keyword>
<dbReference type="EMBL" id="GGYP01000616">
    <property type="protein sequence ID" value="MDE45387.1"/>
    <property type="molecule type" value="Transcribed_RNA"/>
</dbReference>
<dbReference type="AlphaFoldDB" id="A0A6G1S5E3"/>
<evidence type="ECO:0000259" key="14">
    <source>
        <dbReference type="PROSITE" id="PS50939"/>
    </source>
</evidence>
<dbReference type="GO" id="GO:0140575">
    <property type="term" value="F:transmembrane monodehydroascorbate reductase activity"/>
    <property type="evidence" value="ECO:0007669"/>
    <property type="project" value="InterPro"/>
</dbReference>
<keyword evidence="8 13" id="KW-1133">Transmembrane helix</keyword>
<dbReference type="EC" id="7.2.1.3" evidence="11"/>
<evidence type="ECO:0000256" key="6">
    <source>
        <dbReference type="ARBA" id="ARBA00022723"/>
    </source>
</evidence>
<protein>
    <recommendedName>
        <fullName evidence="11">ascorbate ferrireductase (transmembrane)</fullName>
        <ecNumber evidence="11">7.2.1.3</ecNumber>
    </recommendedName>
</protein>
<sequence length="587" mass="66292">MIKVKLCPNPPKPKWLPRLSWFPLQAHTLLALILYLNLSQLKLSTAIATTTTSNSHIPSSLKPNQNYNANPQDELTQHQANYDSLQTARHQQASAARLQNPQFEWMKSQDRHQLLQADSNPNDDQLSSVNPTINNNNSNNKLISHKSRRRRSEDVCSDRLCYGLPMGCLDRAPTSQLDVSRVETSGSLCSVLVTSKRLIDPYRPIARDIHFELVALPQDGRSNYAAVGFSETGRMAGLVTECLQYRDSVTQLQIIKMAHSYNIPGVYNNVPATILSGVKNLGVSYENGYYQCRWVVESAVEFTYEDPNGTVINKREDLGYRNYHILLASGEYNERNNYKHIHTDRVSSMTPISLAQTGLIKSLGSHILIRIHGSLMVVIWVGLVTLSIMLARYYKNEWSNSKINDLAIWFVLHRAFMLIAWFGSIIAVIFAYMYTETYHAGIHQVAGTTCLVLSTIQVLGGLLRPSLESNKRTYFNWTHFICGNLSYLFAMVSIVTAAFLAPAHLPPLYIWVVAAFVAIYALTHLLMTIHQYIVHKSSKISITPKGDFDGEYMRDSYPFRQVMLGILVAIVIIIVLLLLWIITIRAT</sequence>
<dbReference type="GO" id="GO:0020037">
    <property type="term" value="F:heme binding"/>
    <property type="evidence" value="ECO:0007669"/>
    <property type="project" value="TreeGrafter"/>
</dbReference>
<keyword evidence="3" id="KW-0813">Transport</keyword>
<dbReference type="InterPro" id="IPR006593">
    <property type="entry name" value="Cyt_b561/ferric_Rdtase_TM"/>
</dbReference>
<evidence type="ECO:0000256" key="12">
    <source>
        <dbReference type="SAM" id="MobiDB-lite"/>
    </source>
</evidence>
<accession>A0A6G1S5E3</accession>
<dbReference type="Pfam" id="PF03188">
    <property type="entry name" value="Cytochrom_B561"/>
    <property type="match status" value="1"/>
</dbReference>
<dbReference type="Gene3D" id="1.20.120.1770">
    <property type="match status" value="1"/>
</dbReference>
<feature type="transmembrane region" description="Helical" evidence="13">
    <location>
        <begin position="440"/>
        <end position="463"/>
    </location>
</feature>
<comment type="cofactor">
    <cofactor evidence="1">
        <name>heme b</name>
        <dbReference type="ChEBI" id="CHEBI:60344"/>
    </cofactor>
</comment>
<reference evidence="15" key="1">
    <citation type="submission" date="2018-10" db="EMBL/GenBank/DDBJ databases">
        <title>Transcriptome assembly of Aceria tosichella (Wheat curl mite) Type 2.</title>
        <authorList>
            <person name="Scully E.D."/>
            <person name="Geib S.M."/>
            <person name="Palmer N.A."/>
            <person name="Gupta A.K."/>
            <person name="Sarath G."/>
            <person name="Tatineni S."/>
        </authorList>
    </citation>
    <scope>NUCLEOTIDE SEQUENCE</scope>
    <source>
        <strain evidence="15">LincolnNE</strain>
    </source>
</reference>
<feature type="compositionally biased region" description="Polar residues" evidence="12">
    <location>
        <begin position="54"/>
        <end position="71"/>
    </location>
</feature>
<keyword evidence="10 13" id="KW-0472">Membrane</keyword>
<dbReference type="PROSITE" id="PS50939">
    <property type="entry name" value="CYTOCHROME_B561"/>
    <property type="match status" value="1"/>
</dbReference>
<evidence type="ECO:0000256" key="1">
    <source>
        <dbReference type="ARBA" id="ARBA00001970"/>
    </source>
</evidence>
<evidence type="ECO:0000256" key="10">
    <source>
        <dbReference type="ARBA" id="ARBA00023136"/>
    </source>
</evidence>
<keyword evidence="4" id="KW-0349">Heme</keyword>
<feature type="compositionally biased region" description="Low complexity" evidence="12">
    <location>
        <begin position="127"/>
        <end position="140"/>
    </location>
</feature>
<keyword evidence="9" id="KW-0408">Iron</keyword>
<gene>
    <name evidence="15" type="ORF">g.17845</name>
</gene>
<keyword evidence="7" id="KW-0249">Electron transport</keyword>
<dbReference type="PANTHER" id="PTHR15422">
    <property type="entry name" value="OS05G0565100 PROTEIN"/>
    <property type="match status" value="1"/>
</dbReference>
<feature type="transmembrane region" description="Helical" evidence="13">
    <location>
        <begin position="562"/>
        <end position="582"/>
    </location>
</feature>
<evidence type="ECO:0000256" key="9">
    <source>
        <dbReference type="ARBA" id="ARBA00023004"/>
    </source>
</evidence>
<evidence type="ECO:0000256" key="2">
    <source>
        <dbReference type="ARBA" id="ARBA00004141"/>
    </source>
</evidence>
<name>A0A6G1S5E3_9ACAR</name>
<feature type="region of interest" description="Disordered" evidence="12">
    <location>
        <begin position="52"/>
        <end position="71"/>
    </location>
</feature>
<evidence type="ECO:0000313" key="15">
    <source>
        <dbReference type="EMBL" id="MDE45387.1"/>
    </source>
</evidence>
<evidence type="ECO:0000256" key="3">
    <source>
        <dbReference type="ARBA" id="ARBA00022448"/>
    </source>
</evidence>
<evidence type="ECO:0000256" key="7">
    <source>
        <dbReference type="ARBA" id="ARBA00022982"/>
    </source>
</evidence>
<feature type="domain" description="Cytochrome b561" evidence="14">
    <location>
        <begin position="336"/>
        <end position="536"/>
    </location>
</feature>
<feature type="transmembrane region" description="Helical" evidence="13">
    <location>
        <begin position="371"/>
        <end position="394"/>
    </location>
</feature>
<proteinExistence type="predicted"/>
<dbReference type="CDD" id="cd08760">
    <property type="entry name" value="Cyt_b561_FRRS1_like"/>
    <property type="match status" value="1"/>
</dbReference>
<evidence type="ECO:0000256" key="8">
    <source>
        <dbReference type="ARBA" id="ARBA00022989"/>
    </source>
</evidence>
<comment type="subcellular location">
    <subcellularLocation>
        <location evidence="2">Membrane</location>
        <topology evidence="2">Multi-pass membrane protein</topology>
    </subcellularLocation>
</comment>
<dbReference type="PANTHER" id="PTHR15422:SF24">
    <property type="entry name" value="DOMON RELATED DOMAIN-CONTAINING PROTEIN"/>
    <property type="match status" value="1"/>
</dbReference>
<feature type="region of interest" description="Disordered" evidence="12">
    <location>
        <begin position="117"/>
        <end position="149"/>
    </location>
</feature>
<feature type="compositionally biased region" description="Polar residues" evidence="12">
    <location>
        <begin position="117"/>
        <end position="126"/>
    </location>
</feature>
<dbReference type="GO" id="GO:0046872">
    <property type="term" value="F:metal ion binding"/>
    <property type="evidence" value="ECO:0007669"/>
    <property type="project" value="UniProtKB-KW"/>
</dbReference>
<organism evidence="15">
    <name type="scientific">Aceria tosichella</name>
    <name type="common">wheat curl mite</name>
    <dbReference type="NCBI Taxonomy" id="561515"/>
    <lineage>
        <taxon>Eukaryota</taxon>
        <taxon>Metazoa</taxon>
        <taxon>Ecdysozoa</taxon>
        <taxon>Arthropoda</taxon>
        <taxon>Chelicerata</taxon>
        <taxon>Arachnida</taxon>
        <taxon>Acari</taxon>
        <taxon>Acariformes</taxon>
        <taxon>Trombidiformes</taxon>
        <taxon>Prostigmata</taxon>
        <taxon>Eupodina</taxon>
        <taxon>Eriophyoidea</taxon>
        <taxon>Eriophyidae</taxon>
        <taxon>Eriophyinae</taxon>
        <taxon>Aceriini</taxon>
        <taxon>Aceria</taxon>
    </lineage>
</organism>
<feature type="transmembrane region" description="Helical" evidence="13">
    <location>
        <begin position="508"/>
        <end position="529"/>
    </location>
</feature>
<evidence type="ECO:0000256" key="4">
    <source>
        <dbReference type="ARBA" id="ARBA00022617"/>
    </source>
</evidence>
<keyword evidence="5 13" id="KW-0812">Transmembrane</keyword>
<dbReference type="SMART" id="SM00665">
    <property type="entry name" value="B561"/>
    <property type="match status" value="1"/>
</dbReference>
<feature type="transmembrane region" description="Helical" evidence="13">
    <location>
        <begin position="484"/>
        <end position="502"/>
    </location>
</feature>
<dbReference type="InterPro" id="IPR045150">
    <property type="entry name" value="CYB561D1/2"/>
</dbReference>